<dbReference type="Pfam" id="PF01010">
    <property type="entry name" value="Proton_antipo_C"/>
    <property type="match status" value="1"/>
</dbReference>
<feature type="transmembrane region" description="Helical" evidence="20">
    <location>
        <begin position="424"/>
        <end position="447"/>
    </location>
</feature>
<keyword evidence="12 20" id="KW-0618">Plastoquinone</keyword>
<feature type="domain" description="NADH:quinone oxidoreductase/Mrp antiporter transmembrane" evidence="21">
    <location>
        <begin position="141"/>
        <end position="441"/>
    </location>
</feature>
<evidence type="ECO:0000313" key="24">
    <source>
        <dbReference type="EMBL" id="QWY89855.1"/>
    </source>
</evidence>
<geneLocation type="chloroplast" evidence="24"/>
<evidence type="ECO:0000259" key="22">
    <source>
        <dbReference type="Pfam" id="PF00662"/>
    </source>
</evidence>
<dbReference type="PANTHER" id="PTHR42829">
    <property type="entry name" value="NADH-UBIQUINONE OXIDOREDUCTASE CHAIN 5"/>
    <property type="match status" value="1"/>
</dbReference>
<evidence type="ECO:0000256" key="12">
    <source>
        <dbReference type="ARBA" id="ARBA00022957"/>
    </source>
</evidence>
<comment type="catalytic activity">
    <reaction evidence="18 20">
        <text>a plastoquinone + NADPH + (n+1) H(+)(in) = a plastoquinol + NADP(+) + n H(+)(out)</text>
        <dbReference type="Rhea" id="RHEA:42612"/>
        <dbReference type="Rhea" id="RHEA-COMP:9561"/>
        <dbReference type="Rhea" id="RHEA-COMP:9562"/>
        <dbReference type="ChEBI" id="CHEBI:15378"/>
        <dbReference type="ChEBI" id="CHEBI:17757"/>
        <dbReference type="ChEBI" id="CHEBI:57783"/>
        <dbReference type="ChEBI" id="CHEBI:58349"/>
        <dbReference type="ChEBI" id="CHEBI:62192"/>
    </reaction>
</comment>
<evidence type="ECO:0000256" key="9">
    <source>
        <dbReference type="ARBA" id="ARBA00022692"/>
    </source>
</evidence>
<dbReference type="InterPro" id="IPR018393">
    <property type="entry name" value="NADHpl_OxRdtase_5_subgr"/>
</dbReference>
<keyword evidence="11 20" id="KW-0521">NADP</keyword>
<feature type="transmembrane region" description="Helical" evidence="20">
    <location>
        <begin position="327"/>
        <end position="348"/>
    </location>
</feature>
<dbReference type="InterPro" id="IPR003945">
    <property type="entry name" value="NU5C-like"/>
</dbReference>
<dbReference type="GO" id="GO:0008137">
    <property type="term" value="F:NADH dehydrogenase (ubiquinone) activity"/>
    <property type="evidence" value="ECO:0007669"/>
    <property type="project" value="InterPro"/>
</dbReference>
<evidence type="ECO:0000256" key="17">
    <source>
        <dbReference type="ARBA" id="ARBA00023136"/>
    </source>
</evidence>
<evidence type="ECO:0000259" key="23">
    <source>
        <dbReference type="Pfam" id="PF01010"/>
    </source>
</evidence>
<evidence type="ECO:0000256" key="16">
    <source>
        <dbReference type="ARBA" id="ARBA00023078"/>
    </source>
</evidence>
<feature type="transmembrane region" description="Helical" evidence="20">
    <location>
        <begin position="145"/>
        <end position="166"/>
    </location>
</feature>
<keyword evidence="15 20" id="KW-0520">NAD</keyword>
<dbReference type="Pfam" id="PF00361">
    <property type="entry name" value="Proton_antipo_M"/>
    <property type="match status" value="1"/>
</dbReference>
<evidence type="ECO:0000256" key="6">
    <source>
        <dbReference type="ARBA" id="ARBA00022448"/>
    </source>
</evidence>
<evidence type="ECO:0000259" key="21">
    <source>
        <dbReference type="Pfam" id="PF00361"/>
    </source>
</evidence>
<comment type="catalytic activity">
    <reaction evidence="19 20">
        <text>a plastoquinone + NADH + (n+1) H(+)(in) = a plastoquinol + NAD(+) + n H(+)(out)</text>
        <dbReference type="Rhea" id="RHEA:42608"/>
        <dbReference type="Rhea" id="RHEA-COMP:9561"/>
        <dbReference type="Rhea" id="RHEA-COMP:9562"/>
        <dbReference type="ChEBI" id="CHEBI:15378"/>
        <dbReference type="ChEBI" id="CHEBI:17757"/>
        <dbReference type="ChEBI" id="CHEBI:57540"/>
        <dbReference type="ChEBI" id="CHEBI:57945"/>
        <dbReference type="ChEBI" id="CHEBI:62192"/>
    </reaction>
</comment>
<dbReference type="PANTHER" id="PTHR42829:SF2">
    <property type="entry name" value="NADH-UBIQUINONE OXIDOREDUCTASE CHAIN 5"/>
    <property type="match status" value="1"/>
</dbReference>
<dbReference type="GO" id="GO:0015990">
    <property type="term" value="P:electron transport coupled proton transport"/>
    <property type="evidence" value="ECO:0007669"/>
    <property type="project" value="TreeGrafter"/>
</dbReference>
<dbReference type="Pfam" id="PF00662">
    <property type="entry name" value="Proton_antipo_N"/>
    <property type="match status" value="1"/>
</dbReference>
<name>A0A8F3EMS2_9ERIC</name>
<evidence type="ECO:0000256" key="5">
    <source>
        <dbReference type="ARBA" id="ARBA00018648"/>
    </source>
</evidence>
<dbReference type="InterPro" id="IPR001750">
    <property type="entry name" value="ND/Mrp_TM"/>
</dbReference>
<feature type="transmembrane region" description="Helical" evidence="20">
    <location>
        <begin position="41"/>
        <end position="65"/>
    </location>
</feature>
<feature type="domain" description="NADH:ubiquinone/plastoquinone oxidoreductase chloroplast chain 5 C-terminal" evidence="23">
    <location>
        <begin position="448"/>
        <end position="693"/>
    </location>
</feature>
<organism evidence="24">
    <name type="scientific">Pouteria aningeri</name>
    <dbReference type="NCBI Taxonomy" id="2851916"/>
    <lineage>
        <taxon>Eukaryota</taxon>
        <taxon>Viridiplantae</taxon>
        <taxon>Streptophyta</taxon>
        <taxon>Embryophyta</taxon>
        <taxon>Tracheophyta</taxon>
        <taxon>Spermatophyta</taxon>
        <taxon>Magnoliopsida</taxon>
        <taxon>eudicotyledons</taxon>
        <taxon>Gunneridae</taxon>
        <taxon>Pentapetalae</taxon>
        <taxon>asterids</taxon>
        <taxon>Ericales</taxon>
        <taxon>Sapotaceae</taxon>
        <taxon>Chrysophylloideae</taxon>
        <taxon>Pouteria</taxon>
    </lineage>
</organism>
<comment type="similarity">
    <text evidence="3 20">Belongs to the complex I subunit 5 family.</text>
</comment>
<keyword evidence="8 20" id="KW-0934">Plastid</keyword>
<protein>
    <recommendedName>
        <fullName evidence="5 20">NAD(P)H-quinone oxidoreductase subunit 5, chloroplastic</fullName>
        <ecNumber evidence="20">7.1.1.-</ecNumber>
    </recommendedName>
    <alternativeName>
        <fullName evidence="20">NADH-plastoquinone oxidoreductase subunit 5</fullName>
    </alternativeName>
</protein>
<dbReference type="PRINTS" id="PR01435">
    <property type="entry name" value="NPOXDRDTASE5"/>
</dbReference>
<dbReference type="EMBL" id="MZ274144">
    <property type="protein sequence ID" value="QWY89855.1"/>
    <property type="molecule type" value="Genomic_DNA"/>
</dbReference>
<comment type="subcellular location">
    <subcellularLocation>
        <location evidence="2 20">Plastid</location>
        <location evidence="2 20">Chloroplast thylakoid membrane</location>
        <topology evidence="2 20">Multi-pass membrane protein</topology>
    </subcellularLocation>
</comment>
<dbReference type="InterPro" id="IPR001516">
    <property type="entry name" value="Proton_antipo_N"/>
</dbReference>
<feature type="transmembrane region" description="Helical" evidence="20">
    <location>
        <begin position="6"/>
        <end position="29"/>
    </location>
</feature>
<dbReference type="GO" id="GO:0042773">
    <property type="term" value="P:ATP synthesis coupled electron transport"/>
    <property type="evidence" value="ECO:0007669"/>
    <property type="project" value="InterPro"/>
</dbReference>
<proteinExistence type="inferred from homology"/>
<keyword evidence="17 20" id="KW-0472">Membrane</keyword>
<keyword evidence="6 20" id="KW-0813">Transport</keyword>
<evidence type="ECO:0000256" key="10">
    <source>
        <dbReference type="ARBA" id="ARBA00022719"/>
    </source>
</evidence>
<feature type="transmembrane region" description="Helical" evidence="20">
    <location>
        <begin position="121"/>
        <end position="139"/>
    </location>
</feature>
<comment type="subunit">
    <text evidence="4 20">NDH is composed of at least 16 different subunits, 5 of which are encoded in the nucleus.</text>
</comment>
<dbReference type="GO" id="GO:0048038">
    <property type="term" value="F:quinone binding"/>
    <property type="evidence" value="ECO:0007669"/>
    <property type="project" value="UniProtKB-KW"/>
</dbReference>
<dbReference type="GO" id="GO:0003954">
    <property type="term" value="F:NADH dehydrogenase activity"/>
    <property type="evidence" value="ECO:0007669"/>
    <property type="project" value="TreeGrafter"/>
</dbReference>
<dbReference type="Gene3D" id="1.20.5.2700">
    <property type="match status" value="1"/>
</dbReference>
<evidence type="ECO:0000256" key="20">
    <source>
        <dbReference type="RuleBase" id="RU364062"/>
    </source>
</evidence>
<dbReference type="EC" id="7.1.1.-" evidence="20"/>
<evidence type="ECO:0000256" key="4">
    <source>
        <dbReference type="ARBA" id="ARBA00011199"/>
    </source>
</evidence>
<feature type="transmembrane region" description="Helical" evidence="20">
    <location>
        <begin position="260"/>
        <end position="281"/>
    </location>
</feature>
<evidence type="ECO:0000256" key="14">
    <source>
        <dbReference type="ARBA" id="ARBA00022989"/>
    </source>
</evidence>
<keyword evidence="16 20" id="KW-0793">Thylakoid</keyword>
<reference evidence="24" key="1">
    <citation type="journal article" date="2021" name="PLoS ONE">
        <title>Genome skimming reveals novel plastid markers for the molecular identification of illegally logged African timber species.</title>
        <authorList>
            <person name="Mascarello M."/>
            <person name="Amalfi M."/>
            <person name="Asselman P."/>
            <person name="Smets E."/>
            <person name="Hardy O.J."/>
            <person name="Beeckman H."/>
            <person name="Janssens S.B."/>
        </authorList>
    </citation>
    <scope>NUCLEOTIDE SEQUENCE</scope>
</reference>
<evidence type="ECO:0000256" key="2">
    <source>
        <dbReference type="ARBA" id="ARBA00004454"/>
    </source>
</evidence>
<evidence type="ECO:0000256" key="13">
    <source>
        <dbReference type="ARBA" id="ARBA00022967"/>
    </source>
</evidence>
<feature type="transmembrane region" description="Helical" evidence="20">
    <location>
        <begin position="287"/>
        <end position="311"/>
    </location>
</feature>
<evidence type="ECO:0000256" key="11">
    <source>
        <dbReference type="ARBA" id="ARBA00022857"/>
    </source>
</evidence>
<keyword evidence="14 20" id="KW-1133">Transmembrane helix</keyword>
<dbReference type="GO" id="GO:0009535">
    <property type="term" value="C:chloroplast thylakoid membrane"/>
    <property type="evidence" value="ECO:0007669"/>
    <property type="project" value="UniProtKB-SubCell"/>
</dbReference>
<feature type="transmembrane region" description="Helical" evidence="20">
    <location>
        <begin position="548"/>
        <end position="569"/>
    </location>
</feature>
<feature type="domain" description="NADH-Ubiquinone oxidoreductase (complex I) chain 5 N-terminal" evidence="22">
    <location>
        <begin position="75"/>
        <end position="125"/>
    </location>
</feature>
<evidence type="ECO:0000256" key="3">
    <source>
        <dbReference type="ARBA" id="ARBA00008200"/>
    </source>
</evidence>
<feature type="transmembrane region" description="Helical" evidence="20">
    <location>
        <begin position="726"/>
        <end position="746"/>
    </location>
</feature>
<dbReference type="InterPro" id="IPR002128">
    <property type="entry name" value="NADH_UbQ_OxRdtase_chlpt_su5_C"/>
</dbReference>
<sequence>MEHTYQYAWIIPFVPLPVPVLIGVGLLLFPKATKNLRRMWAFQSVLLLSIAMILSIDLSIQQINGSSIYQYVWSWIINNDFSLEFGYLIDPLTSIMLILITTVGIMVLIYSDNYMSHDQGYLRFFSYMSFFSTSMLGLVTSSNLIQIYIFWELVGMCSYLLIGFWFTRPAAANASQKAFVTNRVGDFGLLLGILGFYWITGSFEFRDLFEIFNNLIYNNEVNILFVILCAVLLFAGAVAKSAQFPLHVWLPDAMEGPTPISALIHAATMVAAGIFLVARLLPLFIVIPYIMNLISLIGIITVFLGATLALAQKDIKRGLAYSTMSQLGYMMLALGMGSYRTALFHLITHAYSKALLFLGSGSVIHSMETVVGYSPDKSQNMVLMGGLTKHVPITKTAFLLGTLSLCGIPPLACFWSKDEILNESWLYLPIFAIIAWSTAGLTAFYMFRIYLLTFEGHLNVHFQNYNGKKSTSLCSIPLWGKVGSKTINKSVRLLTLLRMNNNESLSFFLKKTYRIDDNVRKMTRPFMTITYFGNKNTYSYPYESDNTMLFPILVLVLFTLFVGFIGIPFNQKGMDLDILSKWLTPSVNLLHQNSKDFLDWYEFVKDAIFSVSIAYFGIFIALFLYKPIYSSLQNFDLINFFVKIKIGSKKIFWDKIRNAIYDWSYNRGYIDSFYATSLTGGIRGLAELTHFFDRRVIDGITNGVGVMSFFVGEGIKYVGGGRISSYLFVYLSYVSIFLLIYYLFYIPF</sequence>
<evidence type="ECO:0000256" key="15">
    <source>
        <dbReference type="ARBA" id="ARBA00023027"/>
    </source>
</evidence>
<dbReference type="PRINTS" id="PR01434">
    <property type="entry name" value="NADHDHGNASE5"/>
</dbReference>
<dbReference type="NCBIfam" id="TIGR01974">
    <property type="entry name" value="NDH_I_L"/>
    <property type="match status" value="1"/>
</dbReference>
<comment type="function">
    <text evidence="1 20">NDH shuttles electrons from NAD(P)H:plastoquinone, via FMN and iron-sulfur (Fe-S) centers, to quinones in the photosynthetic chain and possibly in a chloroplast respiratory chain. The immediate electron acceptor for the enzyme in this species is believed to be plastoquinone. Couples the redox reaction to proton translocation, and thus conserves the redox energy in a proton gradient.</text>
</comment>
<evidence type="ECO:0000256" key="18">
    <source>
        <dbReference type="ARBA" id="ARBA00047726"/>
    </source>
</evidence>
<keyword evidence="7 20" id="KW-0150">Chloroplast</keyword>
<feature type="transmembrane region" description="Helical" evidence="20">
    <location>
        <begin position="223"/>
        <end position="239"/>
    </location>
</feature>
<evidence type="ECO:0000256" key="19">
    <source>
        <dbReference type="ARBA" id="ARBA00048026"/>
    </source>
</evidence>
<evidence type="ECO:0000256" key="1">
    <source>
        <dbReference type="ARBA" id="ARBA00004059"/>
    </source>
</evidence>
<feature type="transmembrane region" description="Helical" evidence="20">
    <location>
        <begin position="607"/>
        <end position="625"/>
    </location>
</feature>
<keyword evidence="13" id="KW-1278">Translocase</keyword>
<dbReference type="AlphaFoldDB" id="A0A8F3EMS2"/>
<feature type="transmembrane region" description="Helical" evidence="20">
    <location>
        <begin position="187"/>
        <end position="203"/>
    </location>
</feature>
<keyword evidence="9 20" id="KW-0812">Transmembrane</keyword>
<evidence type="ECO:0000256" key="8">
    <source>
        <dbReference type="ARBA" id="ARBA00022640"/>
    </source>
</evidence>
<feature type="transmembrane region" description="Helical" evidence="20">
    <location>
        <begin position="85"/>
        <end position="109"/>
    </location>
</feature>
<evidence type="ECO:0000256" key="7">
    <source>
        <dbReference type="ARBA" id="ARBA00022528"/>
    </source>
</evidence>
<keyword evidence="10 20" id="KW-0874">Quinone</keyword>
<gene>
    <name evidence="20 24" type="primary">ndhF</name>
</gene>
<accession>A0A8F3EMS2</accession>